<gene>
    <name evidence="1" type="ORF">F2Q70_00016424</name>
</gene>
<feature type="non-terminal residue" evidence="1">
    <location>
        <position position="105"/>
    </location>
</feature>
<name>A0A8S9I2L7_BRACR</name>
<reference evidence="1" key="1">
    <citation type="submission" date="2019-12" db="EMBL/GenBank/DDBJ databases">
        <title>Genome sequencing and annotation of Brassica cretica.</title>
        <authorList>
            <person name="Studholme D.J."/>
            <person name="Sarris P.F."/>
        </authorList>
    </citation>
    <scope>NUCLEOTIDE SEQUENCE</scope>
    <source>
        <strain evidence="1">PFS-102/07</strain>
        <tissue evidence="1">Leaf</tissue>
    </source>
</reference>
<protein>
    <submittedName>
        <fullName evidence="1">Uncharacterized protein</fullName>
    </submittedName>
</protein>
<sequence length="105" mass="11402">MAILCSSSAVILPSSSSVKTSGCNRRSSFVGFSLNAISKPPVRNATNANTKRGVQVKCEADQAITTSLVPANQRWMFDEEEANGPDIWNTTWYPKASDHVNTDKP</sequence>
<proteinExistence type="predicted"/>
<comment type="caution">
    <text evidence="1">The sequence shown here is derived from an EMBL/GenBank/DDBJ whole genome shotgun (WGS) entry which is preliminary data.</text>
</comment>
<organism evidence="1">
    <name type="scientific">Brassica cretica</name>
    <name type="common">Mustard</name>
    <dbReference type="NCBI Taxonomy" id="69181"/>
    <lineage>
        <taxon>Eukaryota</taxon>
        <taxon>Viridiplantae</taxon>
        <taxon>Streptophyta</taxon>
        <taxon>Embryophyta</taxon>
        <taxon>Tracheophyta</taxon>
        <taxon>Spermatophyta</taxon>
        <taxon>Magnoliopsida</taxon>
        <taxon>eudicotyledons</taxon>
        <taxon>Gunneridae</taxon>
        <taxon>Pentapetalae</taxon>
        <taxon>rosids</taxon>
        <taxon>malvids</taxon>
        <taxon>Brassicales</taxon>
        <taxon>Brassicaceae</taxon>
        <taxon>Brassiceae</taxon>
        <taxon>Brassica</taxon>
    </lineage>
</organism>
<evidence type="ECO:0000313" key="1">
    <source>
        <dbReference type="EMBL" id="KAF2563861.1"/>
    </source>
</evidence>
<dbReference type="EMBL" id="QGKY02001250">
    <property type="protein sequence ID" value="KAF2563861.1"/>
    <property type="molecule type" value="Genomic_DNA"/>
</dbReference>
<accession>A0A8S9I2L7</accession>
<dbReference type="AlphaFoldDB" id="A0A8S9I2L7"/>